<organism evidence="5 6">
    <name type="scientific">Fusarium pseudoanthophilum</name>
    <dbReference type="NCBI Taxonomy" id="48495"/>
    <lineage>
        <taxon>Eukaryota</taxon>
        <taxon>Fungi</taxon>
        <taxon>Dikarya</taxon>
        <taxon>Ascomycota</taxon>
        <taxon>Pezizomycotina</taxon>
        <taxon>Sordariomycetes</taxon>
        <taxon>Hypocreomycetidae</taxon>
        <taxon>Hypocreales</taxon>
        <taxon>Nectriaceae</taxon>
        <taxon>Fusarium</taxon>
        <taxon>Fusarium fujikuroi species complex</taxon>
    </lineage>
</organism>
<dbReference type="Pfam" id="PF03435">
    <property type="entry name" value="Sacchrp_dh_NADP"/>
    <property type="match status" value="1"/>
</dbReference>
<gene>
    <name evidence="5" type="ORF">FPANT_277</name>
</gene>
<feature type="domain" description="Saccharopine dehydrogenase NADP binding" evidence="4">
    <location>
        <begin position="397"/>
        <end position="528"/>
    </location>
</feature>
<evidence type="ECO:0000256" key="1">
    <source>
        <dbReference type="ARBA" id="ARBA00038048"/>
    </source>
</evidence>
<feature type="transmembrane region" description="Helical" evidence="3">
    <location>
        <begin position="664"/>
        <end position="686"/>
    </location>
</feature>
<reference evidence="5 6" key="1">
    <citation type="submission" date="2020-05" db="EMBL/GenBank/DDBJ databases">
        <title>Identification and distribution of gene clusters putatively required for synthesis of sphingolipid metabolism inhibitors in phylogenetically diverse species of the filamentous fungus Fusarium.</title>
        <authorList>
            <person name="Kim H.-S."/>
            <person name="Busman M."/>
            <person name="Brown D.W."/>
            <person name="Divon H."/>
            <person name="Uhlig S."/>
            <person name="Proctor R.H."/>
        </authorList>
    </citation>
    <scope>NUCLEOTIDE SEQUENCE [LARGE SCALE GENOMIC DNA]</scope>
    <source>
        <strain evidence="5 6">NRRL 25211</strain>
    </source>
</reference>
<evidence type="ECO:0000259" key="4">
    <source>
        <dbReference type="Pfam" id="PF03435"/>
    </source>
</evidence>
<dbReference type="GO" id="GO:0005886">
    <property type="term" value="C:plasma membrane"/>
    <property type="evidence" value="ECO:0007669"/>
    <property type="project" value="TreeGrafter"/>
</dbReference>
<comment type="similarity">
    <text evidence="1">Belongs to the saccharopine dehydrogenase family.</text>
</comment>
<keyword evidence="3" id="KW-0812">Transmembrane</keyword>
<feature type="compositionally biased region" description="Low complexity" evidence="2">
    <location>
        <begin position="263"/>
        <end position="274"/>
    </location>
</feature>
<dbReference type="GO" id="GO:0009247">
    <property type="term" value="P:glycolipid biosynthetic process"/>
    <property type="evidence" value="ECO:0007669"/>
    <property type="project" value="TreeGrafter"/>
</dbReference>
<dbReference type="InterPro" id="IPR051276">
    <property type="entry name" value="Saccharopine_DH-like_oxidrdct"/>
</dbReference>
<dbReference type="Proteomes" id="UP000544095">
    <property type="component" value="Unassembled WGS sequence"/>
</dbReference>
<evidence type="ECO:0000313" key="6">
    <source>
        <dbReference type="Proteomes" id="UP000544095"/>
    </source>
</evidence>
<protein>
    <recommendedName>
        <fullName evidence="4">Saccharopine dehydrogenase NADP binding domain-containing protein</fullName>
    </recommendedName>
</protein>
<dbReference type="InterPro" id="IPR036291">
    <property type="entry name" value="NAD(P)-bd_dom_sf"/>
</dbReference>
<dbReference type="AlphaFoldDB" id="A0A8H5Q4L4"/>
<keyword evidence="6" id="KW-1185">Reference proteome</keyword>
<dbReference type="PROSITE" id="PS00018">
    <property type="entry name" value="EF_HAND_1"/>
    <property type="match status" value="1"/>
</dbReference>
<proteinExistence type="inferred from homology"/>
<dbReference type="InterPro" id="IPR018247">
    <property type="entry name" value="EF_Hand_1_Ca_BS"/>
</dbReference>
<dbReference type="GO" id="GO:0005739">
    <property type="term" value="C:mitochondrion"/>
    <property type="evidence" value="ECO:0007669"/>
    <property type="project" value="TreeGrafter"/>
</dbReference>
<dbReference type="PANTHER" id="PTHR12286:SF5">
    <property type="entry name" value="SACCHAROPINE DEHYDROGENASE-LIKE OXIDOREDUCTASE"/>
    <property type="match status" value="1"/>
</dbReference>
<evidence type="ECO:0000313" key="5">
    <source>
        <dbReference type="EMBL" id="KAF5609011.1"/>
    </source>
</evidence>
<keyword evidence="3" id="KW-0472">Membrane</keyword>
<dbReference type="EMBL" id="JAAOAR010000017">
    <property type="protein sequence ID" value="KAF5609011.1"/>
    <property type="molecule type" value="Genomic_DNA"/>
</dbReference>
<feature type="region of interest" description="Disordered" evidence="2">
    <location>
        <begin position="152"/>
        <end position="342"/>
    </location>
</feature>
<feature type="compositionally biased region" description="Polar residues" evidence="2">
    <location>
        <begin position="292"/>
        <end position="312"/>
    </location>
</feature>
<comment type="caution">
    <text evidence="5">The sequence shown here is derived from an EMBL/GenBank/DDBJ whole genome shotgun (WGS) entry which is preliminary data.</text>
</comment>
<sequence>MSSNQHNVQSYSKLTTKEYQSYTNIRKQIYGQDVNTRLHPTPQAERDYNTYSQWREHSNTSRDEYEKSLKEAIGPNGNFQMLQQRQHQDLVLPAAQAATDTNLHASTRNAFLDKHPYAYKNPRTRKQHEKLADSSVKEAKHYRQAYDTHYQKAGAPAPPIRQAPYGTHGSSTAATPGVPSLQPSLPVPPPRRAENLRIPSPSEAYGQAPYKTQPPSVPYTSATYRQPESMSAPPPQRSQYTSIPTASEAYGRSSSVATQAAYRQPASAPTASPRRAQDPRIPSPSEAYGQAYYSTQSSARTSVSTPYGQQPPVSAPLPPHLYGPRLPSPEKAYRSNSSSRSTDRQQIRLKFFSLCARNKLLQQIYTKRLRRSIRLLAIPWAIDHWYQNTMNTRTHEITILGATGWTATTCAEHIAKTFPTNTRWCIAGRSASKLEALRQDLRAINPDRLEPAIYIVPQLDAEGLEPIIRETKVLINGIGPYHRYGTPVVDACARSGTHYVDFSTETAWIAEMIRNFHEAAKTSGAIIIPAISGSSAPSDLVAWLIARHVREQKLSAASEIVCSGKLNMLGMQGGSLHTVLDVAETYGISGWLTSDTSVLLPNPKHVVKKNKELMGHCYDRYLGHLATSFVAWGNESVVQRSAALKPKIYGQDFVYKEHIPATGLISALLMHIVTKLGIFLLAVHWFRSFIRGKSFNRGSGPDRDESRKIESAEWKAVGYVTGEKDPVALAKFSYKGALVDMAAILAVEAAATINQINKTEATSAGLLTPSTLGITFVDRLRAAGFDLMAEGSVSH</sequence>
<evidence type="ECO:0000256" key="2">
    <source>
        <dbReference type="SAM" id="MobiDB-lite"/>
    </source>
</evidence>
<name>A0A8H5Q4L4_9HYPO</name>
<feature type="compositionally biased region" description="Polar residues" evidence="2">
    <location>
        <begin position="218"/>
        <end position="229"/>
    </location>
</feature>
<dbReference type="GO" id="GO:0005811">
    <property type="term" value="C:lipid droplet"/>
    <property type="evidence" value="ECO:0007669"/>
    <property type="project" value="TreeGrafter"/>
</dbReference>
<accession>A0A8H5Q4L4</accession>
<dbReference type="SUPFAM" id="SSF51735">
    <property type="entry name" value="NAD(P)-binding Rossmann-fold domains"/>
    <property type="match status" value="1"/>
</dbReference>
<dbReference type="PANTHER" id="PTHR12286">
    <property type="entry name" value="SACCHAROPINE DEHYDROGENASE-LIKE OXIDOREDUCTASE"/>
    <property type="match status" value="1"/>
</dbReference>
<dbReference type="InterPro" id="IPR005097">
    <property type="entry name" value="Sacchrp_dh_NADP-bd"/>
</dbReference>
<keyword evidence="3" id="KW-1133">Transmembrane helix</keyword>
<dbReference type="Gene3D" id="3.40.50.720">
    <property type="entry name" value="NAD(P)-binding Rossmann-like Domain"/>
    <property type="match status" value="1"/>
</dbReference>
<evidence type="ECO:0000256" key="3">
    <source>
        <dbReference type="SAM" id="Phobius"/>
    </source>
</evidence>